<keyword evidence="3" id="KW-0808">Transferase</keyword>
<dbReference type="InterPro" id="IPR002477">
    <property type="entry name" value="Peptidoglycan-bd-like"/>
</dbReference>
<dbReference type="GO" id="GO:0071972">
    <property type="term" value="F:peptidoglycan L,D-transpeptidase activity"/>
    <property type="evidence" value="ECO:0007669"/>
    <property type="project" value="TreeGrafter"/>
</dbReference>
<evidence type="ECO:0000256" key="2">
    <source>
        <dbReference type="ARBA" id="ARBA00005992"/>
    </source>
</evidence>
<keyword evidence="4 7" id="KW-0133">Cell shape</keyword>
<dbReference type="PANTHER" id="PTHR30582:SF30">
    <property type="entry name" value="BLR4375 PROTEIN"/>
    <property type="match status" value="1"/>
</dbReference>
<evidence type="ECO:0000313" key="11">
    <source>
        <dbReference type="Proteomes" id="UP000218323"/>
    </source>
</evidence>
<keyword evidence="5 7" id="KW-0573">Peptidoglycan synthesis</keyword>
<dbReference type="PROSITE" id="PS52029">
    <property type="entry name" value="LD_TPASE"/>
    <property type="match status" value="1"/>
</dbReference>
<dbReference type="Gene3D" id="2.40.440.10">
    <property type="entry name" value="L,D-transpeptidase catalytic domain-like"/>
    <property type="match status" value="1"/>
</dbReference>
<evidence type="ECO:0000256" key="8">
    <source>
        <dbReference type="SAM" id="MobiDB-lite"/>
    </source>
</evidence>
<accession>A0A2A4IC72</accession>
<dbReference type="Gene3D" id="1.10.101.10">
    <property type="entry name" value="PGBD-like superfamily/PGBD"/>
    <property type="match status" value="1"/>
</dbReference>
<sequence length="376" mass="40067">MRSGAGTKRPRSRPSPRCWTGDADSHGPGRARPRCFGTEIREVPVKRIAAAALILATAPAVAQTSAPAASPAIDPAVLRMQVVLDKLGFGPGIIDGRGGQSLTNAIKGFQESRGLRVTGTPDAATLAALRPYAGVRPTIEVTLDRDAMRGPYVSVIPKDYAEQAKLPSMAYRRPLEKLAERFHTTPQVLAQLNPGVTTIAPGTKITVPNTFPTSRAYPADATPAWRATLASLNVEAKVPQAAKIVVDKSDGILRVLDGEGRLVAQYTATIGSSRDPLPLGNWKVLHVSPNPDWKMNPKILKGVPDSKQAQIIPPGPNNPVGVVWIDLSKEHYGIHGTSEPQQIGRAQSNGCVRLTNWDAARVALMVKGGTPVLFQA</sequence>
<dbReference type="GO" id="GO:0008360">
    <property type="term" value="P:regulation of cell shape"/>
    <property type="evidence" value="ECO:0007669"/>
    <property type="project" value="UniProtKB-UniRule"/>
</dbReference>
<dbReference type="Proteomes" id="UP000218323">
    <property type="component" value="Unassembled WGS sequence"/>
</dbReference>
<feature type="region of interest" description="Disordered" evidence="8">
    <location>
        <begin position="1"/>
        <end position="34"/>
    </location>
</feature>
<keyword evidence="11" id="KW-1185">Reference proteome</keyword>
<protein>
    <submittedName>
        <fullName evidence="10">Murein L,D-transpeptidase</fullName>
    </submittedName>
</protein>
<dbReference type="Pfam" id="PF01471">
    <property type="entry name" value="PG_binding_1"/>
    <property type="match status" value="1"/>
</dbReference>
<evidence type="ECO:0000256" key="5">
    <source>
        <dbReference type="ARBA" id="ARBA00022984"/>
    </source>
</evidence>
<dbReference type="InterPro" id="IPR038063">
    <property type="entry name" value="Transpep_catalytic_dom"/>
</dbReference>
<reference evidence="10 11" key="1">
    <citation type="submission" date="2017-09" db="EMBL/GenBank/DDBJ databases">
        <title>Sphingomonas adhaesiva DSM 7418, whole genome shotgun sequence.</title>
        <authorList>
            <person name="Feng G."/>
            <person name="Zhu H."/>
        </authorList>
    </citation>
    <scope>NUCLEOTIDE SEQUENCE [LARGE SCALE GENOMIC DNA]</scope>
    <source>
        <strain evidence="10 11">DSM 7418</strain>
    </source>
</reference>
<dbReference type="GO" id="GO:0018104">
    <property type="term" value="P:peptidoglycan-protein cross-linking"/>
    <property type="evidence" value="ECO:0007669"/>
    <property type="project" value="TreeGrafter"/>
</dbReference>
<gene>
    <name evidence="10" type="ORF">COA07_04135</name>
</gene>
<feature type="active site" description="Nucleophile" evidence="7">
    <location>
        <position position="351"/>
    </location>
</feature>
<comment type="similarity">
    <text evidence="2">Belongs to the YkuD family.</text>
</comment>
<dbReference type="GO" id="GO:0016740">
    <property type="term" value="F:transferase activity"/>
    <property type="evidence" value="ECO:0007669"/>
    <property type="project" value="UniProtKB-KW"/>
</dbReference>
<feature type="active site" description="Proton donor/acceptor" evidence="7">
    <location>
        <position position="335"/>
    </location>
</feature>
<evidence type="ECO:0000313" key="10">
    <source>
        <dbReference type="EMBL" id="PCG16129.1"/>
    </source>
</evidence>
<dbReference type="InterPro" id="IPR036366">
    <property type="entry name" value="PGBDSf"/>
</dbReference>
<feature type="domain" description="L,D-TPase catalytic" evidence="9">
    <location>
        <begin position="242"/>
        <end position="375"/>
    </location>
</feature>
<dbReference type="SUPFAM" id="SSF47090">
    <property type="entry name" value="PGBD-like"/>
    <property type="match status" value="1"/>
</dbReference>
<dbReference type="GO" id="GO:0005576">
    <property type="term" value="C:extracellular region"/>
    <property type="evidence" value="ECO:0007669"/>
    <property type="project" value="TreeGrafter"/>
</dbReference>
<dbReference type="GO" id="GO:0071555">
    <property type="term" value="P:cell wall organization"/>
    <property type="evidence" value="ECO:0007669"/>
    <property type="project" value="UniProtKB-UniRule"/>
</dbReference>
<dbReference type="UniPathway" id="UPA00219"/>
<dbReference type="AlphaFoldDB" id="A0A2A4IC72"/>
<dbReference type="Pfam" id="PF03734">
    <property type="entry name" value="YkuD"/>
    <property type="match status" value="1"/>
</dbReference>
<proteinExistence type="inferred from homology"/>
<comment type="pathway">
    <text evidence="1 7">Cell wall biogenesis; peptidoglycan biosynthesis.</text>
</comment>
<evidence type="ECO:0000256" key="3">
    <source>
        <dbReference type="ARBA" id="ARBA00022679"/>
    </source>
</evidence>
<dbReference type="EMBL" id="NWVC01000001">
    <property type="protein sequence ID" value="PCG16129.1"/>
    <property type="molecule type" value="Genomic_DNA"/>
</dbReference>
<evidence type="ECO:0000259" key="9">
    <source>
        <dbReference type="PROSITE" id="PS52029"/>
    </source>
</evidence>
<evidence type="ECO:0000256" key="4">
    <source>
        <dbReference type="ARBA" id="ARBA00022960"/>
    </source>
</evidence>
<dbReference type="InterPro" id="IPR005490">
    <property type="entry name" value="LD_TPept_cat_dom"/>
</dbReference>
<dbReference type="CDD" id="cd16913">
    <property type="entry name" value="YkuD_like"/>
    <property type="match status" value="1"/>
</dbReference>
<dbReference type="InterPro" id="IPR036365">
    <property type="entry name" value="PGBD-like_sf"/>
</dbReference>
<comment type="caution">
    <text evidence="10">The sequence shown here is derived from an EMBL/GenBank/DDBJ whole genome shotgun (WGS) entry which is preliminary data.</text>
</comment>
<dbReference type="InterPro" id="IPR050979">
    <property type="entry name" value="LD-transpeptidase"/>
</dbReference>
<keyword evidence="6 7" id="KW-0961">Cell wall biogenesis/degradation</keyword>
<organism evidence="10 11">
    <name type="scientific">Sphingomonas adhaesiva</name>
    <dbReference type="NCBI Taxonomy" id="28212"/>
    <lineage>
        <taxon>Bacteria</taxon>
        <taxon>Pseudomonadati</taxon>
        <taxon>Pseudomonadota</taxon>
        <taxon>Alphaproteobacteria</taxon>
        <taxon>Sphingomonadales</taxon>
        <taxon>Sphingomonadaceae</taxon>
        <taxon>Sphingomonas</taxon>
    </lineage>
</organism>
<evidence type="ECO:0000256" key="1">
    <source>
        <dbReference type="ARBA" id="ARBA00004752"/>
    </source>
</evidence>
<evidence type="ECO:0000256" key="7">
    <source>
        <dbReference type="PROSITE-ProRule" id="PRU01373"/>
    </source>
</evidence>
<evidence type="ECO:0000256" key="6">
    <source>
        <dbReference type="ARBA" id="ARBA00023316"/>
    </source>
</evidence>
<dbReference type="PANTHER" id="PTHR30582">
    <property type="entry name" value="L,D-TRANSPEPTIDASE"/>
    <property type="match status" value="1"/>
</dbReference>
<dbReference type="SUPFAM" id="SSF141523">
    <property type="entry name" value="L,D-transpeptidase catalytic domain-like"/>
    <property type="match status" value="1"/>
</dbReference>
<name>A0A2A4IC72_9SPHN</name>